<proteinExistence type="predicted"/>
<sequence length="55" mass="6560">MPNYEFFCTRCKQPFTSQMHVKEHDERVAECPICHRTKDVEKRISQVNVMTSKKS</sequence>
<gene>
    <name evidence="2" type="ORF">OV287_49880</name>
</gene>
<dbReference type="InterPro" id="IPR013429">
    <property type="entry name" value="Regulatory_FmdB_Zinc_ribbon"/>
</dbReference>
<dbReference type="NCBIfam" id="TIGR02605">
    <property type="entry name" value="CxxC_CxxC_SSSS"/>
    <property type="match status" value="1"/>
</dbReference>
<evidence type="ECO:0000313" key="2">
    <source>
        <dbReference type="EMBL" id="MCY1082587.1"/>
    </source>
</evidence>
<comment type="caution">
    <text evidence="2">The sequence shown here is derived from an EMBL/GenBank/DDBJ whole genome shotgun (WGS) entry which is preliminary data.</text>
</comment>
<dbReference type="RefSeq" id="WP_267541149.1">
    <property type="nucleotide sequence ID" value="NZ_JAPNKA010000001.1"/>
</dbReference>
<accession>A0ABT4ALM2</accession>
<organism evidence="2 3">
    <name type="scientific">Archangium lansingense</name>
    <dbReference type="NCBI Taxonomy" id="2995310"/>
    <lineage>
        <taxon>Bacteria</taxon>
        <taxon>Pseudomonadati</taxon>
        <taxon>Myxococcota</taxon>
        <taxon>Myxococcia</taxon>
        <taxon>Myxococcales</taxon>
        <taxon>Cystobacterineae</taxon>
        <taxon>Archangiaceae</taxon>
        <taxon>Archangium</taxon>
    </lineage>
</organism>
<dbReference type="Proteomes" id="UP001207654">
    <property type="component" value="Unassembled WGS sequence"/>
</dbReference>
<reference evidence="2 3" key="1">
    <citation type="submission" date="2022-11" db="EMBL/GenBank/DDBJ databases">
        <title>Minimal conservation of predation-associated metabolite biosynthetic gene clusters underscores biosynthetic potential of Myxococcota including descriptions for ten novel species: Archangium lansinium sp. nov., Myxococcus landrumus sp. nov., Nannocystis bai.</title>
        <authorList>
            <person name="Ahearne A."/>
            <person name="Stevens C."/>
            <person name="Phillips K."/>
        </authorList>
    </citation>
    <scope>NUCLEOTIDE SEQUENCE [LARGE SCALE GENOMIC DNA]</scope>
    <source>
        <strain evidence="2 3">MIWBW</strain>
    </source>
</reference>
<name>A0ABT4ALM2_9BACT</name>
<dbReference type="SMART" id="SM00834">
    <property type="entry name" value="CxxC_CXXC_SSSS"/>
    <property type="match status" value="1"/>
</dbReference>
<protein>
    <submittedName>
        <fullName evidence="2">Zinc ribbon domain-containing protein</fullName>
    </submittedName>
</protein>
<keyword evidence="3" id="KW-1185">Reference proteome</keyword>
<evidence type="ECO:0000259" key="1">
    <source>
        <dbReference type="SMART" id="SM00834"/>
    </source>
</evidence>
<dbReference type="EMBL" id="JAPNKA010000001">
    <property type="protein sequence ID" value="MCY1082587.1"/>
    <property type="molecule type" value="Genomic_DNA"/>
</dbReference>
<feature type="domain" description="Putative regulatory protein FmdB zinc ribbon" evidence="1">
    <location>
        <begin position="1"/>
        <end position="45"/>
    </location>
</feature>
<evidence type="ECO:0000313" key="3">
    <source>
        <dbReference type="Proteomes" id="UP001207654"/>
    </source>
</evidence>